<comment type="caution">
    <text evidence="2">The sequence shown here is derived from an EMBL/GenBank/DDBJ whole genome shotgun (WGS) entry which is preliminary data.</text>
</comment>
<organism evidence="2 3">
    <name type="scientific">Conexibacter arvalis</name>
    <dbReference type="NCBI Taxonomy" id="912552"/>
    <lineage>
        <taxon>Bacteria</taxon>
        <taxon>Bacillati</taxon>
        <taxon>Actinomycetota</taxon>
        <taxon>Thermoleophilia</taxon>
        <taxon>Solirubrobacterales</taxon>
        <taxon>Conexibacteraceae</taxon>
        <taxon>Conexibacter</taxon>
    </lineage>
</organism>
<evidence type="ECO:0000313" key="3">
    <source>
        <dbReference type="Proteomes" id="UP000585272"/>
    </source>
</evidence>
<accession>A0A840IHD8</accession>
<protein>
    <submittedName>
        <fullName evidence="2">CO dehydrogenase/acetyl-CoA synthase delta subunit</fullName>
    </submittedName>
</protein>
<proteinExistence type="predicted"/>
<dbReference type="RefSeq" id="WP_183344002.1">
    <property type="nucleotide sequence ID" value="NZ_JACHNU010000006.1"/>
</dbReference>
<keyword evidence="3" id="KW-1185">Reference proteome</keyword>
<feature type="compositionally biased region" description="Gly residues" evidence="1">
    <location>
        <begin position="1"/>
        <end position="11"/>
    </location>
</feature>
<evidence type="ECO:0000313" key="2">
    <source>
        <dbReference type="EMBL" id="MBB4664189.1"/>
    </source>
</evidence>
<dbReference type="EMBL" id="JACHNU010000006">
    <property type="protein sequence ID" value="MBB4664189.1"/>
    <property type="molecule type" value="Genomic_DNA"/>
</dbReference>
<dbReference type="AlphaFoldDB" id="A0A840IHD8"/>
<evidence type="ECO:0000256" key="1">
    <source>
        <dbReference type="SAM" id="MobiDB-lite"/>
    </source>
</evidence>
<reference evidence="2 3" key="1">
    <citation type="submission" date="2020-08" db="EMBL/GenBank/DDBJ databases">
        <title>Genomic Encyclopedia of Archaeal and Bacterial Type Strains, Phase II (KMG-II): from individual species to whole genera.</title>
        <authorList>
            <person name="Goeker M."/>
        </authorList>
    </citation>
    <scope>NUCLEOTIDE SEQUENCE [LARGE SCALE GENOMIC DNA]</scope>
    <source>
        <strain evidence="2 3">DSM 23288</strain>
    </source>
</reference>
<name>A0A840IHD8_9ACTN</name>
<gene>
    <name evidence="2" type="ORF">BDZ31_003792</name>
</gene>
<feature type="region of interest" description="Disordered" evidence="1">
    <location>
        <begin position="1"/>
        <end position="20"/>
    </location>
</feature>
<sequence>MRGRSAGGGAGLTSAAVRRHRLAAPRRARVRADERDGRPLLVDGREVDAVRESWLVEDRWWSERPLRRRYWEVVTTCGRNVVVFHDLREGGWFRQR</sequence>
<dbReference type="Proteomes" id="UP000585272">
    <property type="component" value="Unassembled WGS sequence"/>
</dbReference>